<dbReference type="InterPro" id="IPR011333">
    <property type="entry name" value="SKP1/BTB/POZ_sf"/>
</dbReference>
<organism evidence="2 3">
    <name type="scientific">Penicillium atrosanguineum</name>
    <dbReference type="NCBI Taxonomy" id="1132637"/>
    <lineage>
        <taxon>Eukaryota</taxon>
        <taxon>Fungi</taxon>
        <taxon>Dikarya</taxon>
        <taxon>Ascomycota</taxon>
        <taxon>Pezizomycotina</taxon>
        <taxon>Eurotiomycetes</taxon>
        <taxon>Eurotiomycetidae</taxon>
        <taxon>Eurotiales</taxon>
        <taxon>Aspergillaceae</taxon>
        <taxon>Penicillium</taxon>
    </lineage>
</organism>
<evidence type="ECO:0000313" key="2">
    <source>
        <dbReference type="EMBL" id="KAJ5318719.1"/>
    </source>
</evidence>
<evidence type="ECO:0000313" key="3">
    <source>
        <dbReference type="Proteomes" id="UP001147746"/>
    </source>
</evidence>
<keyword evidence="3" id="KW-1185">Reference proteome</keyword>
<dbReference type="PANTHER" id="PTHR37538:SF1">
    <property type="entry name" value="BTB DOMAIN-CONTAINING PROTEIN"/>
    <property type="match status" value="1"/>
</dbReference>
<dbReference type="PANTHER" id="PTHR37538">
    <property type="entry name" value="BTB DOMAIN-CONTAINING PROTEIN"/>
    <property type="match status" value="1"/>
</dbReference>
<evidence type="ECO:0000256" key="1">
    <source>
        <dbReference type="SAM" id="MobiDB-lite"/>
    </source>
</evidence>
<dbReference type="EMBL" id="JAPZBO010000004">
    <property type="protein sequence ID" value="KAJ5318719.1"/>
    <property type="molecule type" value="Genomic_DNA"/>
</dbReference>
<reference evidence="2" key="2">
    <citation type="journal article" date="2023" name="IMA Fungus">
        <title>Comparative genomic study of the Penicillium genus elucidates a diverse pangenome and 15 lateral gene transfer events.</title>
        <authorList>
            <person name="Petersen C."/>
            <person name="Sorensen T."/>
            <person name="Nielsen M.R."/>
            <person name="Sondergaard T.E."/>
            <person name="Sorensen J.L."/>
            <person name="Fitzpatrick D.A."/>
            <person name="Frisvad J.C."/>
            <person name="Nielsen K.L."/>
        </authorList>
    </citation>
    <scope>NUCLEOTIDE SEQUENCE</scope>
    <source>
        <strain evidence="2">IBT 21472</strain>
    </source>
</reference>
<dbReference type="Proteomes" id="UP001147746">
    <property type="component" value="Unassembled WGS sequence"/>
</dbReference>
<comment type="caution">
    <text evidence="2">The sequence shown here is derived from an EMBL/GenBank/DDBJ whole genome shotgun (WGS) entry which is preliminary data.</text>
</comment>
<proteinExistence type="predicted"/>
<reference evidence="2" key="1">
    <citation type="submission" date="2022-12" db="EMBL/GenBank/DDBJ databases">
        <authorList>
            <person name="Petersen C."/>
        </authorList>
    </citation>
    <scope>NUCLEOTIDE SEQUENCE</scope>
    <source>
        <strain evidence="2">IBT 21472</strain>
    </source>
</reference>
<feature type="region of interest" description="Disordered" evidence="1">
    <location>
        <begin position="348"/>
        <end position="371"/>
    </location>
</feature>
<accession>A0A9W9Q2D0</accession>
<sequence>MATSETQAEPSVPIQTVSKVGYNQPVSSPYELPKITICIGDKKYGIPESHVRNHSQLHNHIRHSKIKLSDVPEDIGHTLVHFLYSGTYETLNLPLSEDTSYVAREHLRSVLVYRASRQYNLTDLGIMARKYMKHYGEAMSVVEILRSTSKVFSKLPDDENWLSEYVKEVLQRSFMSAKSPFNVRDILGLCGDDLCFHTAVMRFVVEILSSHVQDLEGHQGHLGYIRPFRGPGHVIAEKRMNTYDVGMFTGELISVQGPNFVEKWQSDEPAAEEPPAAPAEDSLTVGEGHATFDDHPACIPAEDPTPLDEGSTAVDDLLPDVSLYEEWKSLSTKHRRRRTKVLERRGLPVPDQDGVFQPAASTPTEDPVPLDEGSTAIDDLLPDVSLYEEWNDLSKKHRRRRTKVLERRGLPVPDQNGIFQPC</sequence>
<dbReference type="Gene3D" id="3.30.710.10">
    <property type="entry name" value="Potassium Channel Kv1.1, Chain A"/>
    <property type="match status" value="1"/>
</dbReference>
<evidence type="ECO:0008006" key="4">
    <source>
        <dbReference type="Google" id="ProtNLM"/>
    </source>
</evidence>
<dbReference type="AlphaFoldDB" id="A0A9W9Q2D0"/>
<gene>
    <name evidence="2" type="ORF">N7476_005139</name>
</gene>
<protein>
    <recommendedName>
        <fullName evidence="4">BTB domain-containing protein</fullName>
    </recommendedName>
</protein>
<name>A0A9W9Q2D0_9EURO</name>